<feature type="domain" description="TRAP C4-dicarboxylate transport system permease DctM subunit" evidence="8">
    <location>
        <begin position="12"/>
        <end position="428"/>
    </location>
</feature>
<dbReference type="OrthoDB" id="9785600at2"/>
<keyword evidence="5 7" id="KW-1133">Transmembrane helix</keyword>
<evidence type="ECO:0000259" key="8">
    <source>
        <dbReference type="Pfam" id="PF06808"/>
    </source>
</evidence>
<proteinExistence type="predicted"/>
<feature type="transmembrane region" description="Helical" evidence="7">
    <location>
        <begin position="175"/>
        <end position="198"/>
    </location>
</feature>
<dbReference type="PANTHER" id="PTHR33362:SF5">
    <property type="entry name" value="C4-DICARBOXYLATE TRAP TRANSPORTER LARGE PERMEASE PROTEIN DCTM"/>
    <property type="match status" value="1"/>
</dbReference>
<feature type="transmembrane region" description="Helical" evidence="7">
    <location>
        <begin position="368"/>
        <end position="392"/>
    </location>
</feature>
<feature type="transmembrane region" description="Helical" evidence="7">
    <location>
        <begin position="102"/>
        <end position="125"/>
    </location>
</feature>
<feature type="transmembrane region" description="Helical" evidence="7">
    <location>
        <begin position="345"/>
        <end position="362"/>
    </location>
</feature>
<feature type="transmembrane region" description="Helical" evidence="7">
    <location>
        <begin position="5"/>
        <end position="23"/>
    </location>
</feature>
<dbReference type="PANTHER" id="PTHR33362">
    <property type="entry name" value="SIALIC ACID TRAP TRANSPORTER PERMEASE PROTEIN SIAT-RELATED"/>
    <property type="match status" value="1"/>
</dbReference>
<feature type="transmembrane region" description="Helical" evidence="7">
    <location>
        <begin position="413"/>
        <end position="434"/>
    </location>
</feature>
<evidence type="ECO:0000256" key="6">
    <source>
        <dbReference type="ARBA" id="ARBA00023136"/>
    </source>
</evidence>
<evidence type="ECO:0000313" key="9">
    <source>
        <dbReference type="EMBL" id="SDK62553.1"/>
    </source>
</evidence>
<reference evidence="10" key="1">
    <citation type="submission" date="2016-10" db="EMBL/GenBank/DDBJ databases">
        <authorList>
            <person name="Varghese N."/>
            <person name="Submissions S."/>
        </authorList>
    </citation>
    <scope>NUCLEOTIDE SEQUENCE [LARGE SCALE GENOMIC DNA]</scope>
    <source>
        <strain evidence="10">CGMCC 1.8911</strain>
    </source>
</reference>
<feature type="transmembrane region" description="Helical" evidence="7">
    <location>
        <begin position="252"/>
        <end position="270"/>
    </location>
</feature>
<evidence type="ECO:0000256" key="2">
    <source>
        <dbReference type="ARBA" id="ARBA00022475"/>
    </source>
</evidence>
<feature type="transmembrane region" description="Helical" evidence="7">
    <location>
        <begin position="224"/>
        <end position="246"/>
    </location>
</feature>
<dbReference type="InterPro" id="IPR010656">
    <property type="entry name" value="DctM"/>
</dbReference>
<evidence type="ECO:0000256" key="3">
    <source>
        <dbReference type="ARBA" id="ARBA00022519"/>
    </source>
</evidence>
<evidence type="ECO:0000256" key="4">
    <source>
        <dbReference type="ARBA" id="ARBA00022692"/>
    </source>
</evidence>
<dbReference type="STRING" id="586411.SAMN05216187_11217"/>
<name>A0A1G9DFC7_9STAP</name>
<dbReference type="Pfam" id="PF06808">
    <property type="entry name" value="DctM"/>
    <property type="match status" value="1"/>
</dbReference>
<keyword evidence="6 7" id="KW-0472">Membrane</keyword>
<gene>
    <name evidence="9" type="ORF">SAMN05216187_11217</name>
</gene>
<evidence type="ECO:0000313" key="10">
    <source>
        <dbReference type="Proteomes" id="UP000242700"/>
    </source>
</evidence>
<accession>A0A1G9DFC7</accession>
<dbReference type="NCBIfam" id="TIGR00786">
    <property type="entry name" value="dctM"/>
    <property type="match status" value="1"/>
</dbReference>
<dbReference type="GO" id="GO:0022857">
    <property type="term" value="F:transmembrane transporter activity"/>
    <property type="evidence" value="ECO:0007669"/>
    <property type="project" value="TreeGrafter"/>
</dbReference>
<evidence type="ECO:0000256" key="5">
    <source>
        <dbReference type="ARBA" id="ARBA00022989"/>
    </source>
</evidence>
<feature type="transmembrane region" description="Helical" evidence="7">
    <location>
        <begin position="291"/>
        <end position="310"/>
    </location>
</feature>
<keyword evidence="2" id="KW-1003">Cell membrane</keyword>
<keyword evidence="3" id="KW-0997">Cell inner membrane</keyword>
<dbReference type="GO" id="GO:0005886">
    <property type="term" value="C:plasma membrane"/>
    <property type="evidence" value="ECO:0007669"/>
    <property type="project" value="UniProtKB-SubCell"/>
</dbReference>
<feature type="transmembrane region" description="Helical" evidence="7">
    <location>
        <begin position="316"/>
        <end position="338"/>
    </location>
</feature>
<feature type="transmembrane region" description="Helical" evidence="7">
    <location>
        <begin position="63"/>
        <end position="82"/>
    </location>
</feature>
<dbReference type="Proteomes" id="UP000242700">
    <property type="component" value="Unassembled WGS sequence"/>
</dbReference>
<dbReference type="AlphaFoldDB" id="A0A1G9DFC7"/>
<dbReference type="PIRSF" id="PIRSF006066">
    <property type="entry name" value="HI0050"/>
    <property type="match status" value="1"/>
</dbReference>
<keyword evidence="4 7" id="KW-0812">Transmembrane</keyword>
<dbReference type="InterPro" id="IPR004681">
    <property type="entry name" value="TRAP_DctM"/>
</dbReference>
<evidence type="ECO:0000256" key="1">
    <source>
        <dbReference type="ARBA" id="ARBA00004429"/>
    </source>
</evidence>
<evidence type="ECO:0000256" key="7">
    <source>
        <dbReference type="SAM" id="Phobius"/>
    </source>
</evidence>
<protein>
    <submittedName>
        <fullName evidence="9">TRAP transporter, DctM subunit</fullName>
    </submittedName>
</protein>
<dbReference type="EMBL" id="FNFI01000012">
    <property type="protein sequence ID" value="SDK62553.1"/>
    <property type="molecule type" value="Genomic_DNA"/>
</dbReference>
<feature type="transmembrane region" description="Helical" evidence="7">
    <location>
        <begin position="146"/>
        <end position="169"/>
    </location>
</feature>
<dbReference type="RefSeq" id="WP_092599349.1">
    <property type="nucleotide sequence ID" value="NZ_FNFI01000012.1"/>
</dbReference>
<comment type="subcellular location">
    <subcellularLocation>
        <location evidence="1">Cell inner membrane</location>
        <topology evidence="1">Multi-pass membrane protein</topology>
    </subcellularLocation>
</comment>
<sequence length="439" mass="46253">MLDIIGIGIICIVLLLIFIGIGVPIGPSFIISGLVSTFLMLDATRAMALLIGSAHSSIAGPSWVAIPLFILLGGLAVQSGMASKAFKSADALASGMPGSIGIATNLGAAGFGAISGASIAATSIFGKMALPEMRALGYDKRFATGIIASAGTFASMIPPSMMFIIYALFTNTSVAGLFFAGIIPGILSAVIFSVYIYLRCRKDPMMVKRQKEMPVMAPAERVKAIGASWPIMLVAFTMLGGIYTGFFTPTESAAIGCLMILVVGFFQGHFRKLDGLSNALKESANTTSMVFLINIGALFYAKVLTLSQVPGIVTNYLVNLTIPPIVIIILICIIFFVLGMIMVPIGIYAMILPIVAPIVSGLGYDLIWFGVITMKLVEIGAVTPPVGLNVFALKGVAPKDISVSDIFRGVTPFVLIDIAILVLLIAFPILSLWLPNLLF</sequence>
<organism evidence="9 10">
    <name type="scientific">Jeotgalicoccus aerolatus</name>
    <dbReference type="NCBI Taxonomy" id="709510"/>
    <lineage>
        <taxon>Bacteria</taxon>
        <taxon>Bacillati</taxon>
        <taxon>Bacillota</taxon>
        <taxon>Bacilli</taxon>
        <taxon>Bacillales</taxon>
        <taxon>Staphylococcaceae</taxon>
        <taxon>Jeotgalicoccus</taxon>
    </lineage>
</organism>